<gene>
    <name evidence="2" type="ORF">CTI12_AA044120</name>
</gene>
<dbReference type="EMBL" id="PKPP01001019">
    <property type="protein sequence ID" value="PWA86429.1"/>
    <property type="molecule type" value="Genomic_DNA"/>
</dbReference>
<dbReference type="InterPro" id="IPR024752">
    <property type="entry name" value="Myb/SANT-like_dom"/>
</dbReference>
<dbReference type="OrthoDB" id="1734412at2759"/>
<reference evidence="2 3" key="1">
    <citation type="journal article" date="2018" name="Mol. Plant">
        <title>The genome of Artemisia annua provides insight into the evolution of Asteraceae family and artemisinin biosynthesis.</title>
        <authorList>
            <person name="Shen Q."/>
            <person name="Zhang L."/>
            <person name="Liao Z."/>
            <person name="Wang S."/>
            <person name="Yan T."/>
            <person name="Shi P."/>
            <person name="Liu M."/>
            <person name="Fu X."/>
            <person name="Pan Q."/>
            <person name="Wang Y."/>
            <person name="Lv Z."/>
            <person name="Lu X."/>
            <person name="Zhang F."/>
            <person name="Jiang W."/>
            <person name="Ma Y."/>
            <person name="Chen M."/>
            <person name="Hao X."/>
            <person name="Li L."/>
            <person name="Tang Y."/>
            <person name="Lv G."/>
            <person name="Zhou Y."/>
            <person name="Sun X."/>
            <person name="Brodelius P.E."/>
            <person name="Rose J.K.C."/>
            <person name="Tang K."/>
        </authorList>
    </citation>
    <scope>NUCLEOTIDE SEQUENCE [LARGE SCALE GENOMIC DNA]</scope>
    <source>
        <strain evidence="3">cv. Huhao1</strain>
        <tissue evidence="2">Leaf</tissue>
    </source>
</reference>
<dbReference type="AlphaFoldDB" id="A0A2U1PL15"/>
<dbReference type="Proteomes" id="UP000245207">
    <property type="component" value="Unassembled WGS sequence"/>
</dbReference>
<dbReference type="PANTHER" id="PTHR46929:SF4">
    <property type="entry name" value="MYB_SANT-LIKE DOMAIN-CONTAINING PROTEIN"/>
    <property type="match status" value="1"/>
</dbReference>
<proteinExistence type="predicted"/>
<accession>A0A2U1PL15</accession>
<feature type="domain" description="Myb/SANT-like" evidence="1">
    <location>
        <begin position="93"/>
        <end position="137"/>
    </location>
</feature>
<keyword evidence="3" id="KW-1185">Reference proteome</keyword>
<comment type="caution">
    <text evidence="2">The sequence shown here is derived from an EMBL/GenBank/DDBJ whole genome shotgun (WGS) entry which is preliminary data.</text>
</comment>
<evidence type="ECO:0000313" key="3">
    <source>
        <dbReference type="Proteomes" id="UP000245207"/>
    </source>
</evidence>
<sequence>MDVDNLIHMARTQQLAVIHVLHQLSTANNLKNEQFFLTFDLITENHKLSIYWLFTLARTQQLAVIHVKVTTGKNDGADKNTNYGATTKNEAFSWNDQMDAAFIEAMLKEQNAGNRPNGTFSPHAYNNMVKALSDKFEEIDHLCENNVVNYYLK</sequence>
<dbReference type="PANTHER" id="PTHR46929">
    <property type="entry name" value="EXPRESSED PROTEIN"/>
    <property type="match status" value="1"/>
</dbReference>
<organism evidence="2 3">
    <name type="scientific">Artemisia annua</name>
    <name type="common">Sweet wormwood</name>
    <dbReference type="NCBI Taxonomy" id="35608"/>
    <lineage>
        <taxon>Eukaryota</taxon>
        <taxon>Viridiplantae</taxon>
        <taxon>Streptophyta</taxon>
        <taxon>Embryophyta</taxon>
        <taxon>Tracheophyta</taxon>
        <taxon>Spermatophyta</taxon>
        <taxon>Magnoliopsida</taxon>
        <taxon>eudicotyledons</taxon>
        <taxon>Gunneridae</taxon>
        <taxon>Pentapetalae</taxon>
        <taxon>asterids</taxon>
        <taxon>campanulids</taxon>
        <taxon>Asterales</taxon>
        <taxon>Asteraceae</taxon>
        <taxon>Asteroideae</taxon>
        <taxon>Anthemideae</taxon>
        <taxon>Artemisiinae</taxon>
        <taxon>Artemisia</taxon>
    </lineage>
</organism>
<name>A0A2U1PL15_ARTAN</name>
<evidence type="ECO:0000313" key="2">
    <source>
        <dbReference type="EMBL" id="PWA86429.1"/>
    </source>
</evidence>
<evidence type="ECO:0000259" key="1">
    <source>
        <dbReference type="Pfam" id="PF12776"/>
    </source>
</evidence>
<dbReference type="Pfam" id="PF12776">
    <property type="entry name" value="Myb_DNA-bind_3"/>
    <property type="match status" value="1"/>
</dbReference>
<protein>
    <submittedName>
        <fullName evidence="2">Myb/SANT-like domain-containing protein</fullName>
    </submittedName>
</protein>